<dbReference type="Gene3D" id="3.40.50.2300">
    <property type="match status" value="2"/>
</dbReference>
<keyword evidence="4" id="KW-0804">Transcription</keyword>
<sequence>MAMAAVTIKDVAKRAGVTVTTVSRVLNNRGYISEATREKVYRAMKELNYQPNEIARSLLRRRTNILGIILPTVAHPFFSELAFFIEYYAYEYGYKVMLCNSQLDQKKEKEYVEMLRANQVDGIIMASHTLEVDEYLSLKLPLVTFDRQIAPDIPFVSSDNYLGGTLATNLLIDRGCRKIAHICGNLRLNMLANQRNRAFVATAQARKVEYVTVETDLNVFDMRQYDTLVLRLFEEHPDVEGIFAGSDVIAASVMKICHQRKKRIPEDIKVVGYDDVSIASFLTPQLTTIRQPIEDMGRLAVELIHKQINKETVTVENILPVTLVERETT</sequence>
<comment type="caution">
    <text evidence="7">The sequence shown here is derived from an EMBL/GenBank/DDBJ whole genome shotgun (WGS) entry which is preliminary data.</text>
</comment>
<organism evidence="7">
    <name type="scientific">Candidatus Caldatribacterium californiense</name>
    <dbReference type="NCBI Taxonomy" id="1454726"/>
    <lineage>
        <taxon>Bacteria</taxon>
        <taxon>Pseudomonadati</taxon>
        <taxon>Atribacterota</taxon>
        <taxon>Atribacteria</taxon>
        <taxon>Atribacterales</taxon>
        <taxon>Candidatus Caldatribacteriaceae</taxon>
        <taxon>Candidatus Caldatribacterium</taxon>
    </lineage>
</organism>
<evidence type="ECO:0000313" key="7">
    <source>
        <dbReference type="EMBL" id="HGI29944.1"/>
    </source>
</evidence>
<dbReference type="EMBL" id="DTFV01000024">
    <property type="protein sequence ID" value="HGI29944.1"/>
    <property type="molecule type" value="Genomic_DNA"/>
</dbReference>
<gene>
    <name evidence="7" type="ORF">ENV30_01315</name>
</gene>
<evidence type="ECO:0000256" key="4">
    <source>
        <dbReference type="ARBA" id="ARBA00023163"/>
    </source>
</evidence>
<dbReference type="InterPro" id="IPR028082">
    <property type="entry name" value="Peripla_BP_I"/>
</dbReference>
<name>A0A7V3YF49_9BACT</name>
<dbReference type="PROSITE" id="PS50932">
    <property type="entry name" value="HTH_LACI_2"/>
    <property type="match status" value="1"/>
</dbReference>
<dbReference type="PROSITE" id="PS00356">
    <property type="entry name" value="HTH_LACI_1"/>
    <property type="match status" value="1"/>
</dbReference>
<dbReference type="CDD" id="cd01392">
    <property type="entry name" value="HTH_LacI"/>
    <property type="match status" value="1"/>
</dbReference>
<dbReference type="SMART" id="SM00354">
    <property type="entry name" value="HTH_LACI"/>
    <property type="match status" value="1"/>
</dbReference>
<dbReference type="SUPFAM" id="SSF47413">
    <property type="entry name" value="lambda repressor-like DNA-binding domains"/>
    <property type="match status" value="1"/>
</dbReference>
<protein>
    <submittedName>
        <fullName evidence="7">LacI family transcriptional regulator</fullName>
    </submittedName>
</protein>
<evidence type="ECO:0000259" key="5">
    <source>
        <dbReference type="PROSITE" id="PS50932"/>
    </source>
</evidence>
<dbReference type="PROSITE" id="PS50943">
    <property type="entry name" value="HTH_CROC1"/>
    <property type="match status" value="1"/>
</dbReference>
<dbReference type="Pfam" id="PF00356">
    <property type="entry name" value="LacI"/>
    <property type="match status" value="1"/>
</dbReference>
<dbReference type="Pfam" id="PF13377">
    <property type="entry name" value="Peripla_BP_3"/>
    <property type="match status" value="1"/>
</dbReference>
<keyword evidence="3" id="KW-0238">DNA-binding</keyword>
<dbReference type="GO" id="GO:0000976">
    <property type="term" value="F:transcription cis-regulatory region binding"/>
    <property type="evidence" value="ECO:0007669"/>
    <property type="project" value="TreeGrafter"/>
</dbReference>
<evidence type="ECO:0000259" key="6">
    <source>
        <dbReference type="PROSITE" id="PS50943"/>
    </source>
</evidence>
<dbReference type="Gene3D" id="1.10.260.40">
    <property type="entry name" value="lambda repressor-like DNA-binding domains"/>
    <property type="match status" value="1"/>
</dbReference>
<dbReference type="CDD" id="cd06291">
    <property type="entry name" value="PBP1_Qymf-like"/>
    <property type="match status" value="1"/>
</dbReference>
<evidence type="ECO:0000256" key="1">
    <source>
        <dbReference type="ARBA" id="ARBA00022491"/>
    </source>
</evidence>
<keyword evidence="2" id="KW-0805">Transcription regulation</keyword>
<accession>A0A7V3YF49</accession>
<dbReference type="InterPro" id="IPR046335">
    <property type="entry name" value="LacI/GalR-like_sensor"/>
</dbReference>
<dbReference type="PRINTS" id="PR00036">
    <property type="entry name" value="HTHLACI"/>
</dbReference>
<dbReference type="InterPro" id="IPR001387">
    <property type="entry name" value="Cro/C1-type_HTH"/>
</dbReference>
<proteinExistence type="predicted"/>
<keyword evidence="1" id="KW-0678">Repressor</keyword>
<evidence type="ECO:0000256" key="2">
    <source>
        <dbReference type="ARBA" id="ARBA00023015"/>
    </source>
</evidence>
<dbReference type="FunFam" id="1.10.260.40:FF:000002">
    <property type="entry name" value="HTH-type transcriptional repressor PurR"/>
    <property type="match status" value="1"/>
</dbReference>
<dbReference type="PANTHER" id="PTHR30146:SF95">
    <property type="entry name" value="RIBOSE OPERON REPRESSOR"/>
    <property type="match status" value="1"/>
</dbReference>
<feature type="domain" description="HTH cro/C1-type" evidence="6">
    <location>
        <begin position="7"/>
        <end position="50"/>
    </location>
</feature>
<dbReference type="InterPro" id="IPR000843">
    <property type="entry name" value="HTH_LacI"/>
</dbReference>
<reference evidence="7" key="1">
    <citation type="journal article" date="2020" name="mSystems">
        <title>Genome- and Community-Level Interaction Insights into Carbon Utilization and Element Cycling Functions of Hydrothermarchaeota in Hydrothermal Sediment.</title>
        <authorList>
            <person name="Zhou Z."/>
            <person name="Liu Y."/>
            <person name="Xu W."/>
            <person name="Pan J."/>
            <person name="Luo Z.H."/>
            <person name="Li M."/>
        </authorList>
    </citation>
    <scope>NUCLEOTIDE SEQUENCE [LARGE SCALE GENOMIC DNA]</scope>
    <source>
        <strain evidence="7">SpSt-747</strain>
    </source>
</reference>
<dbReference type="SUPFAM" id="SSF53822">
    <property type="entry name" value="Periplasmic binding protein-like I"/>
    <property type="match status" value="1"/>
</dbReference>
<evidence type="ECO:0000256" key="3">
    <source>
        <dbReference type="ARBA" id="ARBA00023125"/>
    </source>
</evidence>
<dbReference type="InterPro" id="IPR010982">
    <property type="entry name" value="Lambda_DNA-bd_dom_sf"/>
</dbReference>
<dbReference type="PANTHER" id="PTHR30146">
    <property type="entry name" value="LACI-RELATED TRANSCRIPTIONAL REPRESSOR"/>
    <property type="match status" value="1"/>
</dbReference>
<feature type="domain" description="HTH lacI-type" evidence="5">
    <location>
        <begin position="6"/>
        <end position="60"/>
    </location>
</feature>
<dbReference type="AlphaFoldDB" id="A0A7V3YF49"/>
<dbReference type="GO" id="GO:0003700">
    <property type="term" value="F:DNA-binding transcription factor activity"/>
    <property type="evidence" value="ECO:0007669"/>
    <property type="project" value="TreeGrafter"/>
</dbReference>